<name>A0A482Y202_9EURY</name>
<dbReference type="InterPro" id="IPR052019">
    <property type="entry name" value="F420H2_bilvrd_red/Heme_oxyg"/>
</dbReference>
<sequence length="153" mass="17375">MTDFRGAWTEADVETFLRETTVPIRLGTRRPDGSLWLVTLWVRYRDGALECATQANADVVRFLRNDPEIGFDVSTNDIPYRGIRGTGTAEIGSDGKPVLRDLVERYLGGTDSSLAEWLLAEDREEVTIRIEPREIYSWDYSDRMGDDSDPPTE</sequence>
<dbReference type="GO" id="GO:0005829">
    <property type="term" value="C:cytosol"/>
    <property type="evidence" value="ECO:0007669"/>
    <property type="project" value="TreeGrafter"/>
</dbReference>
<comment type="caution">
    <text evidence="2">The sequence shown here is derived from an EMBL/GenBank/DDBJ whole genome shotgun (WGS) entry which is preliminary data.</text>
</comment>
<proteinExistence type="predicted"/>
<reference evidence="2 3" key="1">
    <citation type="submission" date="2019-02" db="EMBL/GenBank/DDBJ databases">
        <title>Genome analysis provides insights into bioremediation potentialities and Haloocin production by Natrinema altunense strain 4.1R isolated from Chott Douz in Tunisian desert.</title>
        <authorList>
            <person name="Najjari A."/>
            <person name="Youssef N."/>
            <person name="Ben Dhia O."/>
            <person name="Ferjani R."/>
            <person name="El Hidri D."/>
            <person name="Ouzari H.I."/>
            <person name="Cherif A."/>
        </authorList>
    </citation>
    <scope>NUCLEOTIDE SEQUENCE [LARGE SCALE GENOMIC DNA]</scope>
    <source>
        <strain evidence="2 3">4.1R</strain>
    </source>
</reference>
<dbReference type="Proteomes" id="UP000292704">
    <property type="component" value="Unassembled WGS sequence"/>
</dbReference>
<dbReference type="RefSeq" id="WP_130169440.1">
    <property type="nucleotide sequence ID" value="NZ_SHMR01000001.1"/>
</dbReference>
<dbReference type="GO" id="GO:0016627">
    <property type="term" value="F:oxidoreductase activity, acting on the CH-CH group of donors"/>
    <property type="evidence" value="ECO:0007669"/>
    <property type="project" value="TreeGrafter"/>
</dbReference>
<evidence type="ECO:0000313" key="2">
    <source>
        <dbReference type="EMBL" id="RZH68403.1"/>
    </source>
</evidence>
<keyword evidence="1" id="KW-0560">Oxidoreductase</keyword>
<gene>
    <name evidence="2" type="ORF">ELS17_02755</name>
</gene>
<dbReference type="InterPro" id="IPR012349">
    <property type="entry name" value="Split_barrel_FMN-bd"/>
</dbReference>
<dbReference type="PANTHER" id="PTHR35176:SF6">
    <property type="entry name" value="HEME OXYGENASE HI_0854-RELATED"/>
    <property type="match status" value="1"/>
</dbReference>
<dbReference type="SUPFAM" id="SSF50475">
    <property type="entry name" value="FMN-binding split barrel"/>
    <property type="match status" value="1"/>
</dbReference>
<dbReference type="EMBL" id="SHMR01000001">
    <property type="protein sequence ID" value="RZH68403.1"/>
    <property type="molecule type" value="Genomic_DNA"/>
</dbReference>
<dbReference type="Gene3D" id="2.30.110.10">
    <property type="entry name" value="Electron Transport, Fmn-binding Protein, Chain A"/>
    <property type="match status" value="1"/>
</dbReference>
<protein>
    <submittedName>
        <fullName evidence="2">Pyridoxamine 5'-phosphate oxidase family protein</fullName>
    </submittedName>
</protein>
<organism evidence="2 3">
    <name type="scientific">Natrinema altunense</name>
    <dbReference type="NCBI Taxonomy" id="222984"/>
    <lineage>
        <taxon>Archaea</taxon>
        <taxon>Methanobacteriati</taxon>
        <taxon>Methanobacteriota</taxon>
        <taxon>Stenosarchaea group</taxon>
        <taxon>Halobacteria</taxon>
        <taxon>Halobacteriales</taxon>
        <taxon>Natrialbaceae</taxon>
        <taxon>Natrinema</taxon>
    </lineage>
</organism>
<dbReference type="PANTHER" id="PTHR35176">
    <property type="entry name" value="HEME OXYGENASE HI_0854-RELATED"/>
    <property type="match status" value="1"/>
</dbReference>
<accession>A0A482Y202</accession>
<evidence type="ECO:0000313" key="3">
    <source>
        <dbReference type="Proteomes" id="UP000292704"/>
    </source>
</evidence>
<dbReference type="GO" id="GO:0070967">
    <property type="term" value="F:coenzyme F420 binding"/>
    <property type="evidence" value="ECO:0007669"/>
    <property type="project" value="TreeGrafter"/>
</dbReference>
<dbReference type="OrthoDB" id="139492at2157"/>
<dbReference type="AlphaFoldDB" id="A0A482Y202"/>
<evidence type="ECO:0000256" key="1">
    <source>
        <dbReference type="ARBA" id="ARBA00023002"/>
    </source>
</evidence>
<dbReference type="STRING" id="222984.GCA_000731985_00662"/>